<dbReference type="AlphaFoldDB" id="A0A6V8NM81"/>
<proteinExistence type="predicted"/>
<accession>A0A6V8NM81</accession>
<dbReference type="GO" id="GO:0006352">
    <property type="term" value="P:DNA-templated transcription initiation"/>
    <property type="evidence" value="ECO:0007669"/>
    <property type="project" value="InterPro"/>
</dbReference>
<dbReference type="SUPFAM" id="SSF88946">
    <property type="entry name" value="Sigma2 domain of RNA polymerase sigma factors"/>
    <property type="match status" value="1"/>
</dbReference>
<reference evidence="1 2" key="1">
    <citation type="journal article" date="2020" name="Front. Microbiol.">
        <title>Single-cell genomics of novel Actinobacteria with the Wood-Ljungdahl pathway discovered in a serpentinizing system.</title>
        <authorList>
            <person name="Merino N."/>
            <person name="Kawai M."/>
            <person name="Boyd E.S."/>
            <person name="Colman D.R."/>
            <person name="McGlynn S.E."/>
            <person name="Nealson K.H."/>
            <person name="Kurokawa K."/>
            <person name="Hongoh Y."/>
        </authorList>
    </citation>
    <scope>NUCLEOTIDE SEQUENCE [LARGE SCALE GENOMIC DNA]</scope>
    <source>
        <strain evidence="1 2">S03</strain>
    </source>
</reference>
<dbReference type="InterPro" id="IPR013325">
    <property type="entry name" value="RNA_pol_sigma_r2"/>
</dbReference>
<dbReference type="Proteomes" id="UP000574717">
    <property type="component" value="Unassembled WGS sequence"/>
</dbReference>
<comment type="caution">
    <text evidence="1">The sequence shown here is derived from an EMBL/GenBank/DDBJ whole genome shotgun (WGS) entry which is preliminary data.</text>
</comment>
<name>A0A6V8NM81_9ACTN</name>
<sequence length="37" mass="4102">VSFLLNKYKSLVKMKATSYFLVGADKEDLLPEGIIGL</sequence>
<organism evidence="1 2">
    <name type="scientific">Candidatus Hakubella thermalkaliphila</name>
    <dbReference type="NCBI Taxonomy" id="2754717"/>
    <lineage>
        <taxon>Bacteria</taxon>
        <taxon>Bacillati</taxon>
        <taxon>Actinomycetota</taxon>
        <taxon>Actinomycetota incertae sedis</taxon>
        <taxon>Candidatus Hakubellales</taxon>
        <taxon>Candidatus Hakubellaceae</taxon>
        <taxon>Candidatus Hakubella</taxon>
    </lineage>
</organism>
<dbReference type="EMBL" id="BLRU01000420">
    <property type="protein sequence ID" value="GFP20421.1"/>
    <property type="molecule type" value="Genomic_DNA"/>
</dbReference>
<dbReference type="GO" id="GO:0003700">
    <property type="term" value="F:DNA-binding transcription factor activity"/>
    <property type="evidence" value="ECO:0007669"/>
    <property type="project" value="InterPro"/>
</dbReference>
<gene>
    <name evidence="1" type="ORF">HKBW3S03_01923</name>
</gene>
<evidence type="ECO:0000313" key="2">
    <source>
        <dbReference type="Proteomes" id="UP000574717"/>
    </source>
</evidence>
<protein>
    <submittedName>
        <fullName evidence="1">Uncharacterized protein</fullName>
    </submittedName>
</protein>
<feature type="non-terminal residue" evidence="1">
    <location>
        <position position="1"/>
    </location>
</feature>
<evidence type="ECO:0000313" key="1">
    <source>
        <dbReference type="EMBL" id="GFP20421.1"/>
    </source>
</evidence>